<evidence type="ECO:0000259" key="10">
    <source>
        <dbReference type="PROSITE" id="PS51352"/>
    </source>
</evidence>
<protein>
    <recommendedName>
        <fullName evidence="6 7">Thioredoxin</fullName>
    </recommendedName>
</protein>
<evidence type="ECO:0000256" key="5">
    <source>
        <dbReference type="ARBA" id="ARBA00023284"/>
    </source>
</evidence>
<dbReference type="PRINTS" id="PR00421">
    <property type="entry name" value="THIOREDOXIN"/>
</dbReference>
<keyword evidence="5 9" id="KW-0676">Redox-active center</keyword>
<evidence type="ECO:0000313" key="11">
    <source>
        <dbReference type="EMBL" id="TDE10980.1"/>
    </source>
</evidence>
<gene>
    <name evidence="11" type="primary">trxA</name>
    <name evidence="11" type="ORF">E1269_10905</name>
</gene>
<dbReference type="GO" id="GO:0015035">
    <property type="term" value="F:protein-disulfide reductase activity"/>
    <property type="evidence" value="ECO:0007669"/>
    <property type="project" value="UniProtKB-UniRule"/>
</dbReference>
<feature type="active site" description="Nucleophile" evidence="8">
    <location>
        <position position="42"/>
    </location>
</feature>
<keyword evidence="4 9" id="KW-1015">Disulfide bond</keyword>
<evidence type="ECO:0000256" key="9">
    <source>
        <dbReference type="PIRSR" id="PIRSR000077-4"/>
    </source>
</evidence>
<dbReference type="InterPro" id="IPR017937">
    <property type="entry name" value="Thioredoxin_CS"/>
</dbReference>
<dbReference type="SUPFAM" id="SSF52833">
    <property type="entry name" value="Thioredoxin-like"/>
    <property type="match status" value="1"/>
</dbReference>
<name>A0A4R5DGB7_9ACTN</name>
<dbReference type="InParanoid" id="A0A4R5DGB7"/>
<dbReference type="PANTHER" id="PTHR45663">
    <property type="entry name" value="GEO12009P1"/>
    <property type="match status" value="1"/>
</dbReference>
<dbReference type="GO" id="GO:0045454">
    <property type="term" value="P:cell redox homeostasis"/>
    <property type="evidence" value="ECO:0007669"/>
    <property type="project" value="TreeGrafter"/>
</dbReference>
<dbReference type="Pfam" id="PF00085">
    <property type="entry name" value="Thioredoxin"/>
    <property type="match status" value="1"/>
</dbReference>
<dbReference type="CDD" id="cd02947">
    <property type="entry name" value="TRX_family"/>
    <property type="match status" value="1"/>
</dbReference>
<evidence type="ECO:0000256" key="4">
    <source>
        <dbReference type="ARBA" id="ARBA00023157"/>
    </source>
</evidence>
<evidence type="ECO:0000313" key="12">
    <source>
        <dbReference type="Proteomes" id="UP000294739"/>
    </source>
</evidence>
<dbReference type="InterPro" id="IPR013766">
    <property type="entry name" value="Thioredoxin_domain"/>
</dbReference>
<keyword evidence="2" id="KW-0813">Transport</keyword>
<organism evidence="11 12">
    <name type="scientific">Jiangella asiatica</name>
    <dbReference type="NCBI Taxonomy" id="2530372"/>
    <lineage>
        <taxon>Bacteria</taxon>
        <taxon>Bacillati</taxon>
        <taxon>Actinomycetota</taxon>
        <taxon>Actinomycetes</taxon>
        <taxon>Jiangellales</taxon>
        <taxon>Jiangellaceae</taxon>
        <taxon>Jiangella</taxon>
    </lineage>
</organism>
<feature type="disulfide bond" description="Redox-active" evidence="9">
    <location>
        <begin position="39"/>
        <end position="42"/>
    </location>
</feature>
<feature type="site" description="Contributes to redox potential value" evidence="8">
    <location>
        <position position="41"/>
    </location>
</feature>
<dbReference type="AlphaFoldDB" id="A0A4R5DGB7"/>
<dbReference type="FunFam" id="3.40.30.10:FF:000001">
    <property type="entry name" value="Thioredoxin"/>
    <property type="match status" value="1"/>
</dbReference>
<dbReference type="Proteomes" id="UP000294739">
    <property type="component" value="Unassembled WGS sequence"/>
</dbReference>
<keyword evidence="12" id="KW-1185">Reference proteome</keyword>
<feature type="site" description="Contributes to redox potential value" evidence="8">
    <location>
        <position position="40"/>
    </location>
</feature>
<dbReference type="Gene3D" id="3.40.30.10">
    <property type="entry name" value="Glutaredoxin"/>
    <property type="match status" value="1"/>
</dbReference>
<evidence type="ECO:0000256" key="8">
    <source>
        <dbReference type="PIRSR" id="PIRSR000077-1"/>
    </source>
</evidence>
<feature type="site" description="Deprotonates C-terminal active site Cys" evidence="8">
    <location>
        <position position="33"/>
    </location>
</feature>
<dbReference type="PIRSF" id="PIRSF000077">
    <property type="entry name" value="Thioredoxin"/>
    <property type="match status" value="1"/>
</dbReference>
<evidence type="ECO:0000256" key="3">
    <source>
        <dbReference type="ARBA" id="ARBA00022982"/>
    </source>
</evidence>
<dbReference type="PROSITE" id="PS51352">
    <property type="entry name" value="THIOREDOXIN_2"/>
    <property type="match status" value="1"/>
</dbReference>
<sequence length="116" mass="12738">MPHTSRAGDVVVVATDDTFDRDVLQQDGPVLVDFWAQWCPPCHMIAPVLADLARERAGTLTVVKLDTDENPVTPANYRVLSLPTLMLFRGGEVVQSLVGARPKARLLAELDEALSW</sequence>
<dbReference type="InterPro" id="IPR005746">
    <property type="entry name" value="Thioredoxin"/>
</dbReference>
<evidence type="ECO:0000256" key="2">
    <source>
        <dbReference type="ARBA" id="ARBA00022448"/>
    </source>
</evidence>
<comment type="caution">
    <text evidence="11">The sequence shown here is derived from an EMBL/GenBank/DDBJ whole genome shotgun (WGS) entry which is preliminary data.</text>
</comment>
<dbReference type="PROSITE" id="PS00194">
    <property type="entry name" value="THIOREDOXIN_1"/>
    <property type="match status" value="1"/>
</dbReference>
<dbReference type="InterPro" id="IPR036249">
    <property type="entry name" value="Thioredoxin-like_sf"/>
</dbReference>
<evidence type="ECO:0000256" key="6">
    <source>
        <dbReference type="NCBIfam" id="TIGR01068"/>
    </source>
</evidence>
<reference evidence="11 12" key="1">
    <citation type="submission" date="2019-03" db="EMBL/GenBank/DDBJ databases">
        <title>Draft genome sequences of novel Actinobacteria.</title>
        <authorList>
            <person name="Sahin N."/>
            <person name="Ay H."/>
            <person name="Saygin H."/>
        </authorList>
    </citation>
    <scope>NUCLEOTIDE SEQUENCE [LARGE SCALE GENOMIC DNA]</scope>
    <source>
        <strain evidence="11 12">5K138</strain>
    </source>
</reference>
<feature type="domain" description="Thioredoxin" evidence="10">
    <location>
        <begin position="1"/>
        <end position="115"/>
    </location>
</feature>
<comment type="similarity">
    <text evidence="1 7">Belongs to the thioredoxin family.</text>
</comment>
<dbReference type="NCBIfam" id="TIGR01068">
    <property type="entry name" value="thioredoxin"/>
    <property type="match status" value="1"/>
</dbReference>
<keyword evidence="3" id="KW-0249">Electron transport</keyword>
<accession>A0A4R5DGB7</accession>
<dbReference type="PANTHER" id="PTHR45663:SF11">
    <property type="entry name" value="GEO12009P1"/>
    <property type="match status" value="1"/>
</dbReference>
<feature type="active site" description="Nucleophile" evidence="8">
    <location>
        <position position="39"/>
    </location>
</feature>
<evidence type="ECO:0000256" key="1">
    <source>
        <dbReference type="ARBA" id="ARBA00008987"/>
    </source>
</evidence>
<dbReference type="GO" id="GO:0005829">
    <property type="term" value="C:cytosol"/>
    <property type="evidence" value="ECO:0007669"/>
    <property type="project" value="TreeGrafter"/>
</dbReference>
<dbReference type="OrthoDB" id="9790390at2"/>
<dbReference type="EMBL" id="SMKZ01000012">
    <property type="protein sequence ID" value="TDE10980.1"/>
    <property type="molecule type" value="Genomic_DNA"/>
</dbReference>
<proteinExistence type="inferred from homology"/>
<dbReference type="RefSeq" id="WP_131894268.1">
    <property type="nucleotide sequence ID" value="NZ_SMKZ01000012.1"/>
</dbReference>
<evidence type="ECO:0000256" key="7">
    <source>
        <dbReference type="PIRNR" id="PIRNR000077"/>
    </source>
</evidence>